<dbReference type="Pfam" id="PF01740">
    <property type="entry name" value="STAS"/>
    <property type="match status" value="1"/>
</dbReference>
<keyword evidence="3 6" id="KW-1133">Transmembrane helix</keyword>
<evidence type="ECO:0000256" key="6">
    <source>
        <dbReference type="SAM" id="Phobius"/>
    </source>
</evidence>
<dbReference type="PROSITE" id="PS50801">
    <property type="entry name" value="STAS"/>
    <property type="match status" value="1"/>
</dbReference>
<dbReference type="InterPro" id="IPR011547">
    <property type="entry name" value="SLC26A/SulP_dom"/>
</dbReference>
<gene>
    <name evidence="8" type="ORF">NGB36_10100</name>
</gene>
<feature type="transmembrane region" description="Helical" evidence="6">
    <location>
        <begin position="262"/>
        <end position="282"/>
    </location>
</feature>
<feature type="transmembrane region" description="Helical" evidence="6">
    <location>
        <begin position="45"/>
        <end position="64"/>
    </location>
</feature>
<feature type="transmembrane region" description="Helical" evidence="6">
    <location>
        <begin position="71"/>
        <end position="91"/>
    </location>
</feature>
<feature type="transmembrane region" description="Helical" evidence="6">
    <location>
        <begin position="351"/>
        <end position="381"/>
    </location>
</feature>
<protein>
    <submittedName>
        <fullName evidence="8">SulP family inorganic anion transporter</fullName>
    </submittedName>
</protein>
<keyword evidence="2 6" id="KW-0812">Transmembrane</keyword>
<dbReference type="PANTHER" id="PTHR11814">
    <property type="entry name" value="SULFATE TRANSPORTER"/>
    <property type="match status" value="1"/>
</dbReference>
<dbReference type="InterPro" id="IPR002645">
    <property type="entry name" value="STAS_dom"/>
</dbReference>
<comment type="caution">
    <text evidence="8">The sequence shown here is derived from an EMBL/GenBank/DDBJ whole genome shotgun (WGS) entry which is preliminary data.</text>
</comment>
<proteinExistence type="predicted"/>
<name>A0ABT1PTE7_9ACTN</name>
<dbReference type="Gene3D" id="3.30.750.24">
    <property type="entry name" value="STAS domain"/>
    <property type="match status" value="1"/>
</dbReference>
<evidence type="ECO:0000259" key="7">
    <source>
        <dbReference type="PROSITE" id="PS50801"/>
    </source>
</evidence>
<dbReference type="RefSeq" id="WP_255919843.1">
    <property type="nucleotide sequence ID" value="NZ_JANFNG010000005.1"/>
</dbReference>
<feature type="transmembrane region" description="Helical" evidence="6">
    <location>
        <begin position="97"/>
        <end position="116"/>
    </location>
</feature>
<dbReference type="CDD" id="cd07042">
    <property type="entry name" value="STAS_SulP_like_sulfate_transporter"/>
    <property type="match status" value="1"/>
</dbReference>
<evidence type="ECO:0000313" key="8">
    <source>
        <dbReference type="EMBL" id="MCQ4080942.1"/>
    </source>
</evidence>
<reference evidence="8" key="1">
    <citation type="submission" date="2022-06" db="EMBL/GenBank/DDBJ databases">
        <title>Draft genome sequence of Streptomyces sp. RB6PN25 isolated from peat swamp forest in Thailand.</title>
        <authorList>
            <person name="Duangmal K."/>
            <person name="Klaysubun C."/>
        </authorList>
    </citation>
    <scope>NUCLEOTIDE SEQUENCE</scope>
    <source>
        <strain evidence="8">RB6PN25</strain>
    </source>
</reference>
<keyword evidence="4 6" id="KW-0472">Membrane</keyword>
<feature type="region of interest" description="Disordered" evidence="5">
    <location>
        <begin position="523"/>
        <end position="544"/>
    </location>
</feature>
<dbReference type="Pfam" id="PF00916">
    <property type="entry name" value="Sulfate_transp"/>
    <property type="match status" value="1"/>
</dbReference>
<evidence type="ECO:0000256" key="1">
    <source>
        <dbReference type="ARBA" id="ARBA00004141"/>
    </source>
</evidence>
<feature type="transmembrane region" description="Helical" evidence="6">
    <location>
        <begin position="294"/>
        <end position="311"/>
    </location>
</feature>
<accession>A0ABT1PTE7</accession>
<dbReference type="InterPro" id="IPR001902">
    <property type="entry name" value="SLC26A/SulP_fam"/>
</dbReference>
<feature type="transmembrane region" description="Helical" evidence="6">
    <location>
        <begin position="220"/>
        <end position="242"/>
    </location>
</feature>
<sequence length="544" mass="55319">MAGVVVAIATLPAALGLGVASGLGASAGIVSAVVAGAVAAVLGGSNLQVTGPTGILLVVLAPVVRADGPPAAFSVGLMAGVLLIVLALSGVSRFMRYVPVSVVEGFTVGCAIVIVLRQLPMALGQTARHADLAIVTAVKAIVHFVAHPHWLTVAVAGGALLVRLIESQLRLPGPFTVLAVVATTALAQTAHLPLQRIGHVAAGPPVFSPHFLRLSSLPDLLPSAVLLAVLVAFESLMALSAAEVIGADEHPDSDRELFGQGVANLTVSLFGGLPATGAVMRTAVNARVGATSRLASLVNCAVLAILAYAAGPLTADIPRAALTGVMIATVVRLIDFRAVRALAQADRGQAAVVGVTAATPLVFNLLTAIASGIAVATGIALHTLVRSARTQSSSSRSAEPVLLESLPVSRAPWQARPDDQVCAYDIDGPLLFATVDRLLRPVQQSRAPLIVVSMSRVTAADATGMLALRTTITSLARRGTHVLLHGIRDEQLKTMDTLGVLDTLKSGGHLTAVTAAGIHNPVADVPSSMSSPSHGDRTGIVSTS</sequence>
<evidence type="ECO:0000313" key="9">
    <source>
        <dbReference type="Proteomes" id="UP001057702"/>
    </source>
</evidence>
<dbReference type="EMBL" id="JANFNG010000005">
    <property type="protein sequence ID" value="MCQ4080942.1"/>
    <property type="molecule type" value="Genomic_DNA"/>
</dbReference>
<comment type="subcellular location">
    <subcellularLocation>
        <location evidence="1">Membrane</location>
        <topology evidence="1">Multi-pass membrane protein</topology>
    </subcellularLocation>
</comment>
<dbReference type="Proteomes" id="UP001057702">
    <property type="component" value="Unassembled WGS sequence"/>
</dbReference>
<evidence type="ECO:0000256" key="4">
    <source>
        <dbReference type="ARBA" id="ARBA00023136"/>
    </source>
</evidence>
<feature type="domain" description="STAS" evidence="7">
    <location>
        <begin position="411"/>
        <end position="529"/>
    </location>
</feature>
<organism evidence="8 9">
    <name type="scientific">Streptomyces humicola</name>
    <dbReference type="NCBI Taxonomy" id="2953240"/>
    <lineage>
        <taxon>Bacteria</taxon>
        <taxon>Bacillati</taxon>
        <taxon>Actinomycetota</taxon>
        <taxon>Actinomycetes</taxon>
        <taxon>Kitasatosporales</taxon>
        <taxon>Streptomycetaceae</taxon>
        <taxon>Streptomyces</taxon>
    </lineage>
</organism>
<evidence type="ECO:0000256" key="5">
    <source>
        <dbReference type="SAM" id="MobiDB-lite"/>
    </source>
</evidence>
<dbReference type="SUPFAM" id="SSF52091">
    <property type="entry name" value="SpoIIaa-like"/>
    <property type="match status" value="1"/>
</dbReference>
<evidence type="ECO:0000256" key="2">
    <source>
        <dbReference type="ARBA" id="ARBA00022692"/>
    </source>
</evidence>
<evidence type="ECO:0000256" key="3">
    <source>
        <dbReference type="ARBA" id="ARBA00022989"/>
    </source>
</evidence>
<dbReference type="InterPro" id="IPR036513">
    <property type="entry name" value="STAS_dom_sf"/>
</dbReference>
<keyword evidence="9" id="KW-1185">Reference proteome</keyword>